<keyword evidence="1" id="KW-0472">Membrane</keyword>
<proteinExistence type="predicted"/>
<reference evidence="2 5" key="2">
    <citation type="submission" date="2023-12" db="EMBL/GenBank/DDBJ databases">
        <title>Genome sequencing of Xanthomonas floridensis.</title>
        <authorList>
            <person name="Greer S."/>
            <person name="Harrison J."/>
            <person name="Grant M."/>
            <person name="Vicente J."/>
            <person name="Studholme D."/>
        </authorList>
    </citation>
    <scope>NUCLEOTIDE SEQUENCE [LARGE SCALE GENOMIC DNA]</scope>
    <source>
        <strain evidence="2 5">WHRI 8848</strain>
    </source>
</reference>
<dbReference type="OrthoDB" id="6006658at2"/>
<feature type="transmembrane region" description="Helical" evidence="1">
    <location>
        <begin position="21"/>
        <end position="42"/>
    </location>
</feature>
<protein>
    <submittedName>
        <fullName evidence="3">Uncharacterized protein</fullName>
    </submittedName>
</protein>
<dbReference type="AlphaFoldDB" id="A0A1A9MD15"/>
<accession>A0A1A9MD15</accession>
<dbReference type="Proteomes" id="UP001303614">
    <property type="component" value="Unassembled WGS sequence"/>
</dbReference>
<gene>
    <name evidence="3" type="ORF">A7D17_01870</name>
    <name evidence="2" type="ORF">VB146_01410</name>
</gene>
<comment type="caution">
    <text evidence="3">The sequence shown here is derived from an EMBL/GenBank/DDBJ whole genome shotgun (WGS) entry which is preliminary data.</text>
</comment>
<sequence length="95" mass="10531">MAKNSNKAREKLADSLMAMQASLFVNLTSIVLIAPIGFFAIALYKGERLAFMRMLGEQSHTALGVIVLLYVTTLFFGMLGRHAAMKIYNELYPDA</sequence>
<dbReference type="EMBL" id="LXNG01000012">
    <property type="protein sequence ID" value="OAG67939.1"/>
    <property type="molecule type" value="Genomic_DNA"/>
</dbReference>
<evidence type="ECO:0000313" key="2">
    <source>
        <dbReference type="EMBL" id="MEA5122544.1"/>
    </source>
</evidence>
<reference evidence="3 4" key="1">
    <citation type="submission" date="2016-05" db="EMBL/GenBank/DDBJ databases">
        <title>Pathogenic, phenotypic and molecular characterisation of Xanthomonas nasturtii sp. nov. and Xanthomonas floridensis sp. nov., new species of Xanthomonas associated with watercress production in Florida.</title>
        <authorList>
            <person name="Vicente J.G."/>
            <person name="Rothwell S."/>
            <person name="Holub E.B."/>
            <person name="Studholme D.J."/>
        </authorList>
    </citation>
    <scope>NUCLEOTIDE SEQUENCE [LARGE SCALE GENOMIC DNA]</scope>
    <source>
        <strain evidence="3 4">WHRI 8848</strain>
    </source>
</reference>
<keyword evidence="1" id="KW-0812">Transmembrane</keyword>
<dbReference type="RefSeq" id="WP_064508558.1">
    <property type="nucleotide sequence ID" value="NZ_JAYFSN010000004.1"/>
</dbReference>
<keyword evidence="5" id="KW-1185">Reference proteome</keyword>
<name>A0A1A9MD15_9XANT</name>
<evidence type="ECO:0000256" key="1">
    <source>
        <dbReference type="SAM" id="Phobius"/>
    </source>
</evidence>
<organism evidence="3 4">
    <name type="scientific">Xanthomonas floridensis</name>
    <dbReference type="NCBI Taxonomy" id="1843580"/>
    <lineage>
        <taxon>Bacteria</taxon>
        <taxon>Pseudomonadati</taxon>
        <taxon>Pseudomonadota</taxon>
        <taxon>Gammaproteobacteria</taxon>
        <taxon>Lysobacterales</taxon>
        <taxon>Lysobacteraceae</taxon>
        <taxon>Xanthomonas</taxon>
    </lineage>
</organism>
<keyword evidence="1" id="KW-1133">Transmembrane helix</keyword>
<evidence type="ECO:0000313" key="5">
    <source>
        <dbReference type="Proteomes" id="UP001303614"/>
    </source>
</evidence>
<feature type="transmembrane region" description="Helical" evidence="1">
    <location>
        <begin position="62"/>
        <end position="79"/>
    </location>
</feature>
<evidence type="ECO:0000313" key="3">
    <source>
        <dbReference type="EMBL" id="OAG67939.1"/>
    </source>
</evidence>
<dbReference type="Proteomes" id="UP000077659">
    <property type="component" value="Unassembled WGS sequence"/>
</dbReference>
<dbReference type="STRING" id="1843580.A7D17_01870"/>
<evidence type="ECO:0000313" key="4">
    <source>
        <dbReference type="Proteomes" id="UP000077659"/>
    </source>
</evidence>
<dbReference type="EMBL" id="JAYFSO010000001">
    <property type="protein sequence ID" value="MEA5122544.1"/>
    <property type="molecule type" value="Genomic_DNA"/>
</dbReference>